<evidence type="ECO:0000313" key="3">
    <source>
        <dbReference type="EMBL" id="HIV02586.1"/>
    </source>
</evidence>
<gene>
    <name evidence="3" type="ORF">IAC74_03355</name>
</gene>
<dbReference type="PANTHER" id="PTHR30383">
    <property type="entry name" value="THIOESTERASE 1/PROTEASE 1/LYSOPHOSPHOLIPASE L1"/>
    <property type="match status" value="1"/>
</dbReference>
<feature type="signal peptide" evidence="1">
    <location>
        <begin position="1"/>
        <end position="26"/>
    </location>
</feature>
<name>A0A9D1NGV3_9FIRM</name>
<evidence type="ECO:0000256" key="1">
    <source>
        <dbReference type="SAM" id="SignalP"/>
    </source>
</evidence>
<keyword evidence="3" id="KW-0378">Hydrolase</keyword>
<proteinExistence type="predicted"/>
<dbReference type="EMBL" id="DVOF01000096">
    <property type="protein sequence ID" value="HIV02586.1"/>
    <property type="molecule type" value="Genomic_DNA"/>
</dbReference>
<organism evidence="3 4">
    <name type="scientific">Candidatus Aphodoplasma excrementigallinarum</name>
    <dbReference type="NCBI Taxonomy" id="2840673"/>
    <lineage>
        <taxon>Bacteria</taxon>
        <taxon>Bacillati</taxon>
        <taxon>Bacillota</taxon>
        <taxon>Clostridia</taxon>
        <taxon>Eubacteriales</taxon>
        <taxon>Candidatus Aphodoplasma</taxon>
    </lineage>
</organism>
<dbReference type="Gene3D" id="3.40.50.1110">
    <property type="entry name" value="SGNH hydrolase"/>
    <property type="match status" value="1"/>
</dbReference>
<dbReference type="SUPFAM" id="SSF52266">
    <property type="entry name" value="SGNH hydrolase"/>
    <property type="match status" value="1"/>
</dbReference>
<keyword evidence="1" id="KW-0732">Signal</keyword>
<reference evidence="3" key="1">
    <citation type="submission" date="2020-10" db="EMBL/GenBank/DDBJ databases">
        <authorList>
            <person name="Gilroy R."/>
        </authorList>
    </citation>
    <scope>NUCLEOTIDE SEQUENCE</scope>
    <source>
        <strain evidence="3">4920</strain>
    </source>
</reference>
<comment type="caution">
    <text evidence="3">The sequence shown here is derived from an EMBL/GenBank/DDBJ whole genome shotgun (WGS) entry which is preliminary data.</text>
</comment>
<reference evidence="3" key="2">
    <citation type="journal article" date="2021" name="PeerJ">
        <title>Extensive microbial diversity within the chicken gut microbiome revealed by metagenomics and culture.</title>
        <authorList>
            <person name="Gilroy R."/>
            <person name="Ravi A."/>
            <person name="Getino M."/>
            <person name="Pursley I."/>
            <person name="Horton D.L."/>
            <person name="Alikhan N.F."/>
            <person name="Baker D."/>
            <person name="Gharbi K."/>
            <person name="Hall N."/>
            <person name="Watson M."/>
            <person name="Adriaenssens E.M."/>
            <person name="Foster-Nyarko E."/>
            <person name="Jarju S."/>
            <person name="Secka A."/>
            <person name="Antonio M."/>
            <person name="Oren A."/>
            <person name="Chaudhuri R.R."/>
            <person name="La Ragione R."/>
            <person name="Hildebrand F."/>
            <person name="Pallen M.J."/>
        </authorList>
    </citation>
    <scope>NUCLEOTIDE SEQUENCE</scope>
    <source>
        <strain evidence="3">4920</strain>
    </source>
</reference>
<dbReference type="InterPro" id="IPR036514">
    <property type="entry name" value="SGNH_hydro_sf"/>
</dbReference>
<dbReference type="AlphaFoldDB" id="A0A9D1NGV3"/>
<dbReference type="Proteomes" id="UP000886743">
    <property type="component" value="Unassembled WGS sequence"/>
</dbReference>
<accession>A0A9D1NGV3</accession>
<dbReference type="InterPro" id="IPR051532">
    <property type="entry name" value="Ester_Hydrolysis_Enzymes"/>
</dbReference>
<dbReference type="CDD" id="cd00229">
    <property type="entry name" value="SGNH_hydrolase"/>
    <property type="match status" value="1"/>
</dbReference>
<feature type="domain" description="SGNH hydrolase-type esterase" evidence="2">
    <location>
        <begin position="896"/>
        <end position="1120"/>
    </location>
</feature>
<protein>
    <submittedName>
        <fullName evidence="3">SGNH/GDSL hydrolase family protein</fullName>
    </submittedName>
</protein>
<dbReference type="InterPro" id="IPR013830">
    <property type="entry name" value="SGNH_hydro"/>
</dbReference>
<dbReference type="GO" id="GO:0016787">
    <property type="term" value="F:hydrolase activity"/>
    <property type="evidence" value="ECO:0007669"/>
    <property type="project" value="UniProtKB-KW"/>
</dbReference>
<feature type="chain" id="PRO_5039213363" evidence="1">
    <location>
        <begin position="27"/>
        <end position="1142"/>
    </location>
</feature>
<evidence type="ECO:0000313" key="4">
    <source>
        <dbReference type="Proteomes" id="UP000886743"/>
    </source>
</evidence>
<dbReference type="Pfam" id="PF13472">
    <property type="entry name" value="Lipase_GDSL_2"/>
    <property type="match status" value="1"/>
</dbReference>
<evidence type="ECO:0000259" key="2">
    <source>
        <dbReference type="Pfam" id="PF13472"/>
    </source>
</evidence>
<sequence length="1142" mass="124833">MQKRIVTLLCAVCLLATVFVPVPGAAAVTGSMINMQFSSGDVNDSGLPNGMSAAGVPEPGTSGAPYVYGVVDGIFGKEASDEVFYYSGEQNGDFTDVGGMTPDIVRNGCFNITSNIDGVDGEIIHFSFEMARDDYEYGGYVEMRPRHADSGTSYPYFNPQAQLWNNTNPTVGLTMFGQAVDPEGVKTKNWNKFDYVFFTKFSRDGGATVYTAVDAYYNGDKVIDKLELDADRSLEGDQIMTGVNQIRFAYSPVKYYNYFPRSTAFIDNVVCEVLEEEPVIANPELTHTSLTIDNRHRTMTNDDETMTVSGLTGGLPDTYDYAFADVSGRLLSADSTALLTAGNLVVKDKSTGEAIAYYRLEQPEYAEEAPVIDLTFSSSDVNAATQIPNGMSGGSLPVSGTENSPYTYGLGSGMYGKSAQDESFWFTTEWADSAFVDAGGVAASSLQWACFNIEPNIRSLGDNELTYFSFEITRDGFARGLAAEMRPNHDSYTSGTMPYFAQGNFLNCTSTKGMSVFGQYIDAEGMPLQNWNRFDYVFFPSYTENGSTYTAVDVYLNNVKVLNKLKLDADANIAGDQLMTGLLQIRFQYGPTIDNGSYPKSTTIIDNLQCGVVKRAPVIEPVTLSHVTLVIDNQRRMITDTDLGTSVDDLINGLTKKYTYSVVDENGQELSGSAFAAPGYLRVMEDGEIAAIYKINQTLSTTLSSDVYTVVRDSINGYAGMTVNEVVESSVVNARSTITAYNADGTAADGSAAAEAGMYLRVTAADNETYMDYVLNHAEQNADEISYIVDGLNSDGSFTNGNLTATVTIDGYAPGVTKDYVLVAAQYQDGRLCGLDSVSKTVSGKASETLELVYDIENLPGTSLQLYLWDGFETMRPVKKSYLIDTRLAGKTMANFGDSITGMGMRSYAENIQKNTGITTINLGIGGAKMANKTNTDVDVLSMAETMRALTTPGFDWSRQDAYAAESGQNAIVEHVKNMKELDLSTLDYASIWFGTNDFASNVVLDNPSDPYDVTTFGGALRYSLDKLLEANPDLKIMLITPMYRDRQLKESDDPYIADGKNSDDYPNNNGVYLTEYGDKIKEIAADYGENVMVFDMYVESGINRYNHQKYFYDGLHPEAKPESTGNRLLGSKFADFIVRNF</sequence>